<accession>A0A0A9HFF1</accession>
<dbReference type="AlphaFoldDB" id="A0A0A9HFF1"/>
<dbReference type="EMBL" id="GBRH01166303">
    <property type="protein sequence ID" value="JAE31593.1"/>
    <property type="molecule type" value="Transcribed_RNA"/>
</dbReference>
<reference evidence="1" key="2">
    <citation type="journal article" date="2015" name="Data Brief">
        <title>Shoot transcriptome of the giant reed, Arundo donax.</title>
        <authorList>
            <person name="Barrero R.A."/>
            <person name="Guerrero F.D."/>
            <person name="Moolhuijzen P."/>
            <person name="Goolsby J.A."/>
            <person name="Tidwell J."/>
            <person name="Bellgard S.E."/>
            <person name="Bellgard M.I."/>
        </authorList>
    </citation>
    <scope>NUCLEOTIDE SEQUENCE</scope>
    <source>
        <tissue evidence="1">Shoot tissue taken approximately 20 cm above the soil surface</tissue>
    </source>
</reference>
<protein>
    <submittedName>
        <fullName evidence="1">Uncharacterized protein</fullName>
    </submittedName>
</protein>
<reference evidence="1" key="1">
    <citation type="submission" date="2014-09" db="EMBL/GenBank/DDBJ databases">
        <authorList>
            <person name="Magalhaes I.L.F."/>
            <person name="Oliveira U."/>
            <person name="Santos F.R."/>
            <person name="Vidigal T.H.D.A."/>
            <person name="Brescovit A.D."/>
            <person name="Santos A.J."/>
        </authorList>
    </citation>
    <scope>NUCLEOTIDE SEQUENCE</scope>
    <source>
        <tissue evidence="1">Shoot tissue taken approximately 20 cm above the soil surface</tissue>
    </source>
</reference>
<name>A0A0A9HFF1_ARUDO</name>
<proteinExistence type="predicted"/>
<sequence length="118" mass="13286">MVQLLDIDYADDGGRYEHSCRMSFPVMDLVSYLLSRENFVAVLNNEQRACPSDNKIWRLSIRGGRKAEDSASLANMSLPQLRSLSVFSPAVPESIDLNRSQLLRVLDLEGCDLSVTFF</sequence>
<evidence type="ECO:0000313" key="1">
    <source>
        <dbReference type="EMBL" id="JAE31593.1"/>
    </source>
</evidence>
<organism evidence="1">
    <name type="scientific">Arundo donax</name>
    <name type="common">Giant reed</name>
    <name type="synonym">Donax arundinaceus</name>
    <dbReference type="NCBI Taxonomy" id="35708"/>
    <lineage>
        <taxon>Eukaryota</taxon>
        <taxon>Viridiplantae</taxon>
        <taxon>Streptophyta</taxon>
        <taxon>Embryophyta</taxon>
        <taxon>Tracheophyta</taxon>
        <taxon>Spermatophyta</taxon>
        <taxon>Magnoliopsida</taxon>
        <taxon>Liliopsida</taxon>
        <taxon>Poales</taxon>
        <taxon>Poaceae</taxon>
        <taxon>PACMAD clade</taxon>
        <taxon>Arundinoideae</taxon>
        <taxon>Arundineae</taxon>
        <taxon>Arundo</taxon>
    </lineage>
</organism>